<comment type="similarity">
    <text evidence="1 4">Belongs to the thiolase-like superfamily. Beta-ketoacyl-ACP synthases family.</text>
</comment>
<dbReference type="OrthoDB" id="5334845at2759"/>
<evidence type="ECO:0000256" key="1">
    <source>
        <dbReference type="ARBA" id="ARBA00008467"/>
    </source>
</evidence>
<dbReference type="InterPro" id="IPR018201">
    <property type="entry name" value="Ketoacyl_synth_AS"/>
</dbReference>
<dbReference type="Proteomes" id="UP000887568">
    <property type="component" value="Unplaced"/>
</dbReference>
<feature type="region of interest" description="Disordered" evidence="5">
    <location>
        <begin position="161"/>
        <end position="254"/>
    </location>
</feature>
<evidence type="ECO:0000256" key="3">
    <source>
        <dbReference type="ARBA" id="ARBA00022679"/>
    </source>
</evidence>
<dbReference type="Pfam" id="PF02801">
    <property type="entry name" value="Ketoacyl-synt_C"/>
    <property type="match status" value="1"/>
</dbReference>
<dbReference type="PROSITE" id="PS00606">
    <property type="entry name" value="KS3_1"/>
    <property type="match status" value="1"/>
</dbReference>
<feature type="transmembrane region" description="Helical" evidence="6">
    <location>
        <begin position="115"/>
        <end position="138"/>
    </location>
</feature>
<keyword evidence="6" id="KW-1133">Transmembrane helix</keyword>
<dbReference type="CDD" id="cd00834">
    <property type="entry name" value="KAS_I_II"/>
    <property type="match status" value="1"/>
</dbReference>
<dbReference type="EnsemblMetazoa" id="XM_038206408.1">
    <property type="protein sequence ID" value="XP_038062336.1"/>
    <property type="gene ID" value="LOC119732805"/>
</dbReference>
<dbReference type="NCBIfam" id="NF005589">
    <property type="entry name" value="PRK07314.1"/>
    <property type="match status" value="1"/>
</dbReference>
<evidence type="ECO:0000313" key="8">
    <source>
        <dbReference type="EnsemblMetazoa" id="XP_038062336.1"/>
    </source>
</evidence>
<feature type="domain" description="Ketosynthase family 3 (KS3)" evidence="7">
    <location>
        <begin position="281"/>
        <end position="687"/>
    </location>
</feature>
<dbReference type="PANTHER" id="PTHR11712:SF336">
    <property type="entry name" value="3-OXOACYL-[ACYL-CARRIER-PROTEIN] SYNTHASE, MITOCHONDRIAL"/>
    <property type="match status" value="1"/>
</dbReference>
<dbReference type="SMART" id="SM00825">
    <property type="entry name" value="PKS_KS"/>
    <property type="match status" value="1"/>
</dbReference>
<evidence type="ECO:0000313" key="9">
    <source>
        <dbReference type="Proteomes" id="UP000887568"/>
    </source>
</evidence>
<sequence length="731" mass="77517">MPKKYRKSRRLNASAEADDLELSFGSVSLRPDEADQLDTLKRELKKAEKRAVEAEQRAASLLKASTPSMPSPGTPQSSTGVSPRIQIPRTKPTDVPPPCSDVISDTVKPVSFATVLVLMATMVTLLLVPVCSLGKLIWRSCSEFTGDFDDGKFNSRFTHTAIPIGETPGHPTSAAIRATRPKRAKNSPDSVRKEKNCDSPCVPDKDAESGSSAGSQSAELSNLTDEQNDQENDGSSDRAPMVANTGSSAGHHSSWVNGYTSEEIAAMQRADPGLKVVLDWFWICCLHVSGVVCPLGVGVQHIWPKLIDGNCGISEVEGPGYEKIPCQVAGYVPKGDGVGQFQASKTVSSSEQRTMSDASVFALAAAEEALTQAKWTPTNEDDKRESGVAVGMGMVGLEDIVNTGITLQNKGYRKVSPYFVPRILTNMAAGHISIRYNLKGPNHAVSTACTTGAHAIGDAFRFIRNGDANVMVAGGTEACISPIAIAGFARARALSKNFNATPSSASRPFDKDRDGFVMSEGAAIVVLEEYQHACNRGATILAEILGYGLSGDANHMTAPRDDGEGAELCMRAALRDSGIAADEVTYINAHATSTPLGDAAENHAIKRLFRNQTNNLAVSSTKGATGHLLGAAGSLEAVFMVMACKTLTHISLSLMLHAPTTAPSLVTMATEQIAAYQFQLAMSIVKGNARHLSALMLYLSMIWATLLVHQGVASGLIHQGVAVTGSQVATY</sequence>
<evidence type="ECO:0000259" key="7">
    <source>
        <dbReference type="PROSITE" id="PS52004"/>
    </source>
</evidence>
<dbReference type="GO" id="GO:0006633">
    <property type="term" value="P:fatty acid biosynthetic process"/>
    <property type="evidence" value="ECO:0007669"/>
    <property type="project" value="InterPro"/>
</dbReference>
<dbReference type="SUPFAM" id="SSF53901">
    <property type="entry name" value="Thiolase-like"/>
    <property type="match status" value="2"/>
</dbReference>
<proteinExistence type="inferred from homology"/>
<dbReference type="InterPro" id="IPR000794">
    <property type="entry name" value="Beta-ketoacyl_synthase"/>
</dbReference>
<dbReference type="PANTHER" id="PTHR11712">
    <property type="entry name" value="POLYKETIDE SYNTHASE-RELATED"/>
    <property type="match status" value="1"/>
</dbReference>
<dbReference type="Pfam" id="PF00109">
    <property type="entry name" value="ketoacyl-synt"/>
    <property type="match status" value="1"/>
</dbReference>
<dbReference type="PROSITE" id="PS52004">
    <property type="entry name" value="KS3_2"/>
    <property type="match status" value="1"/>
</dbReference>
<dbReference type="InterPro" id="IPR014030">
    <property type="entry name" value="Ketoacyl_synth_N"/>
</dbReference>
<protein>
    <recommendedName>
        <fullName evidence="2">beta-ketoacyl-[acyl-carrier-protein] synthase I</fullName>
        <ecNumber evidence="2">2.3.1.41</ecNumber>
    </recommendedName>
</protein>
<dbReference type="InterPro" id="IPR014031">
    <property type="entry name" value="Ketoacyl_synth_C"/>
</dbReference>
<accession>A0A914AFQ5</accession>
<keyword evidence="3 4" id="KW-0808">Transferase</keyword>
<organism evidence="8 9">
    <name type="scientific">Patiria miniata</name>
    <name type="common">Bat star</name>
    <name type="synonym">Asterina miniata</name>
    <dbReference type="NCBI Taxonomy" id="46514"/>
    <lineage>
        <taxon>Eukaryota</taxon>
        <taxon>Metazoa</taxon>
        <taxon>Echinodermata</taxon>
        <taxon>Eleutherozoa</taxon>
        <taxon>Asterozoa</taxon>
        <taxon>Asteroidea</taxon>
        <taxon>Valvatacea</taxon>
        <taxon>Valvatida</taxon>
        <taxon>Asterinidae</taxon>
        <taxon>Patiria</taxon>
    </lineage>
</organism>
<keyword evidence="9" id="KW-1185">Reference proteome</keyword>
<dbReference type="FunFam" id="3.40.47.10:FF:000024">
    <property type="entry name" value="3-oxoacyl-[acyl-carrier-protein] synthase, mitochondrial"/>
    <property type="match status" value="1"/>
</dbReference>
<dbReference type="GO" id="GO:0004315">
    <property type="term" value="F:3-oxoacyl-[acyl-carrier-protein] synthase activity"/>
    <property type="evidence" value="ECO:0007669"/>
    <property type="project" value="UniProtKB-EC"/>
</dbReference>
<dbReference type="GO" id="GO:0005739">
    <property type="term" value="C:mitochondrion"/>
    <property type="evidence" value="ECO:0007669"/>
    <property type="project" value="TreeGrafter"/>
</dbReference>
<dbReference type="GeneID" id="119732805"/>
<feature type="compositionally biased region" description="Low complexity" evidence="5">
    <location>
        <begin position="209"/>
        <end position="221"/>
    </location>
</feature>
<reference evidence="8" key="1">
    <citation type="submission" date="2022-11" db="UniProtKB">
        <authorList>
            <consortium name="EnsemblMetazoa"/>
        </authorList>
    </citation>
    <scope>IDENTIFICATION</scope>
</reference>
<evidence type="ECO:0000256" key="4">
    <source>
        <dbReference type="RuleBase" id="RU003694"/>
    </source>
</evidence>
<feature type="compositionally biased region" description="Polar residues" evidence="5">
    <location>
        <begin position="244"/>
        <end position="254"/>
    </location>
</feature>
<evidence type="ECO:0000256" key="2">
    <source>
        <dbReference type="ARBA" id="ARBA00013191"/>
    </source>
</evidence>
<feature type="compositionally biased region" description="Basic and acidic residues" evidence="5">
    <location>
        <begin position="190"/>
        <end position="208"/>
    </location>
</feature>
<dbReference type="InterPro" id="IPR020841">
    <property type="entry name" value="PKS_Beta-ketoAc_synthase_dom"/>
</dbReference>
<evidence type="ECO:0000256" key="5">
    <source>
        <dbReference type="SAM" id="MobiDB-lite"/>
    </source>
</evidence>
<feature type="region of interest" description="Disordered" evidence="5">
    <location>
        <begin position="55"/>
        <end position="100"/>
    </location>
</feature>
<name>A0A914AFQ5_PATMI</name>
<evidence type="ECO:0000256" key="6">
    <source>
        <dbReference type="SAM" id="Phobius"/>
    </source>
</evidence>
<keyword evidence="6" id="KW-0472">Membrane</keyword>
<dbReference type="InterPro" id="IPR016039">
    <property type="entry name" value="Thiolase-like"/>
</dbReference>
<dbReference type="AlphaFoldDB" id="A0A914AFQ5"/>
<dbReference type="EC" id="2.3.1.41" evidence="2"/>
<dbReference type="Gene3D" id="3.40.47.10">
    <property type="match status" value="2"/>
</dbReference>
<dbReference type="RefSeq" id="XP_038062336.1">
    <property type="nucleotide sequence ID" value="XM_038206408.1"/>
</dbReference>
<keyword evidence="6" id="KW-0812">Transmembrane</keyword>